<gene>
    <name evidence="1" type="primary">jg24065</name>
    <name evidence="1" type="ORF">PAEG_LOCUS7419</name>
</gene>
<accession>A0A8S4R166</accession>
<reference evidence="1" key="1">
    <citation type="submission" date="2022-03" db="EMBL/GenBank/DDBJ databases">
        <authorList>
            <person name="Lindestad O."/>
        </authorList>
    </citation>
    <scope>NUCLEOTIDE SEQUENCE</scope>
</reference>
<dbReference type="AlphaFoldDB" id="A0A8S4R166"/>
<sequence length="111" mass="12363">MLRATPGLLGKWLGIQGGSRVDLPHPCTLASCALVFPLTPCMPCTEGCRRLRVTQRAMERAILGVSLIDHTQKCTEMEISRRTRVTDIAQRVAKLKWQWAGGHVWGPKVLE</sequence>
<name>A0A8S4R166_9NEOP</name>
<dbReference type="EMBL" id="CAKXAJ010021898">
    <property type="protein sequence ID" value="CAH2226724.1"/>
    <property type="molecule type" value="Genomic_DNA"/>
</dbReference>
<dbReference type="Proteomes" id="UP000838756">
    <property type="component" value="Unassembled WGS sequence"/>
</dbReference>
<protein>
    <submittedName>
        <fullName evidence="1">Jg24065 protein</fullName>
    </submittedName>
</protein>
<dbReference type="OrthoDB" id="7384832at2759"/>
<comment type="caution">
    <text evidence="1">The sequence shown here is derived from an EMBL/GenBank/DDBJ whole genome shotgun (WGS) entry which is preliminary data.</text>
</comment>
<evidence type="ECO:0000313" key="1">
    <source>
        <dbReference type="EMBL" id="CAH2226724.1"/>
    </source>
</evidence>
<organism evidence="1 2">
    <name type="scientific">Pararge aegeria aegeria</name>
    <dbReference type="NCBI Taxonomy" id="348720"/>
    <lineage>
        <taxon>Eukaryota</taxon>
        <taxon>Metazoa</taxon>
        <taxon>Ecdysozoa</taxon>
        <taxon>Arthropoda</taxon>
        <taxon>Hexapoda</taxon>
        <taxon>Insecta</taxon>
        <taxon>Pterygota</taxon>
        <taxon>Neoptera</taxon>
        <taxon>Endopterygota</taxon>
        <taxon>Lepidoptera</taxon>
        <taxon>Glossata</taxon>
        <taxon>Ditrysia</taxon>
        <taxon>Papilionoidea</taxon>
        <taxon>Nymphalidae</taxon>
        <taxon>Satyrinae</taxon>
        <taxon>Satyrini</taxon>
        <taxon>Parargina</taxon>
        <taxon>Pararge</taxon>
    </lineage>
</organism>
<evidence type="ECO:0000313" key="2">
    <source>
        <dbReference type="Proteomes" id="UP000838756"/>
    </source>
</evidence>
<keyword evidence="2" id="KW-1185">Reference proteome</keyword>
<proteinExistence type="predicted"/>